<dbReference type="AlphaFoldDB" id="A0A9P4Q820"/>
<protein>
    <submittedName>
        <fullName evidence="1">Uncharacterized protein</fullName>
    </submittedName>
</protein>
<evidence type="ECO:0000313" key="1">
    <source>
        <dbReference type="EMBL" id="KAF2721509.1"/>
    </source>
</evidence>
<feature type="non-terminal residue" evidence="1">
    <location>
        <position position="301"/>
    </location>
</feature>
<reference evidence="1" key="1">
    <citation type="journal article" date="2020" name="Stud. Mycol.">
        <title>101 Dothideomycetes genomes: a test case for predicting lifestyles and emergence of pathogens.</title>
        <authorList>
            <person name="Haridas S."/>
            <person name="Albert R."/>
            <person name="Binder M."/>
            <person name="Bloem J."/>
            <person name="Labutti K."/>
            <person name="Salamov A."/>
            <person name="Andreopoulos B."/>
            <person name="Baker S."/>
            <person name="Barry K."/>
            <person name="Bills G."/>
            <person name="Bluhm B."/>
            <person name="Cannon C."/>
            <person name="Castanera R."/>
            <person name="Culley D."/>
            <person name="Daum C."/>
            <person name="Ezra D."/>
            <person name="Gonzalez J."/>
            <person name="Henrissat B."/>
            <person name="Kuo A."/>
            <person name="Liang C."/>
            <person name="Lipzen A."/>
            <person name="Lutzoni F."/>
            <person name="Magnuson J."/>
            <person name="Mondo S."/>
            <person name="Nolan M."/>
            <person name="Ohm R."/>
            <person name="Pangilinan J."/>
            <person name="Park H.-J."/>
            <person name="Ramirez L."/>
            <person name="Alfaro M."/>
            <person name="Sun H."/>
            <person name="Tritt A."/>
            <person name="Yoshinaga Y."/>
            <person name="Zwiers L.-H."/>
            <person name="Turgeon B."/>
            <person name="Goodwin S."/>
            <person name="Spatafora J."/>
            <person name="Crous P."/>
            <person name="Grigoriev I."/>
        </authorList>
    </citation>
    <scope>NUCLEOTIDE SEQUENCE</scope>
    <source>
        <strain evidence="1">CBS 116435</strain>
    </source>
</reference>
<evidence type="ECO:0000313" key="2">
    <source>
        <dbReference type="Proteomes" id="UP000799441"/>
    </source>
</evidence>
<dbReference type="Proteomes" id="UP000799441">
    <property type="component" value="Unassembled WGS sequence"/>
</dbReference>
<accession>A0A9P4Q820</accession>
<organism evidence="1 2">
    <name type="scientific">Polychaeton citri CBS 116435</name>
    <dbReference type="NCBI Taxonomy" id="1314669"/>
    <lineage>
        <taxon>Eukaryota</taxon>
        <taxon>Fungi</taxon>
        <taxon>Dikarya</taxon>
        <taxon>Ascomycota</taxon>
        <taxon>Pezizomycotina</taxon>
        <taxon>Dothideomycetes</taxon>
        <taxon>Dothideomycetidae</taxon>
        <taxon>Capnodiales</taxon>
        <taxon>Capnodiaceae</taxon>
        <taxon>Polychaeton</taxon>
    </lineage>
</organism>
<gene>
    <name evidence="1" type="ORF">K431DRAFT_196869</name>
</gene>
<proteinExistence type="predicted"/>
<dbReference type="EMBL" id="MU003790">
    <property type="protein sequence ID" value="KAF2721509.1"/>
    <property type="molecule type" value="Genomic_DNA"/>
</dbReference>
<dbReference type="OrthoDB" id="3898724at2759"/>
<name>A0A9P4Q820_9PEZI</name>
<feature type="non-terminal residue" evidence="1">
    <location>
        <position position="1"/>
    </location>
</feature>
<keyword evidence="2" id="KW-1185">Reference proteome</keyword>
<sequence length="301" mass="34570">QPNFRRPYWAQHEKSFRTYMRKDLAVDRSTGDYGVENFSYDETHLDEWQMPEGLIEDLPTELKQRIDDWQAAGAAVCTALERIQKLYTESLYRGWPERRLSHLSRRTSSMSSSQASPFLPPSMMGTSDRIAPSPLALAISQQMRSPPLGMESPPFTPLDSNCPGTPTNWTDSKSIPPPPDLTRIKPELSPISCRRDSTLSTTCAPIFDENAWETYLNTFRAELDDIRVHAIVRLKGYGYTVDKLRVESGSDAEFKDAVDRFTEWWLMMKEKVRSYDARVKELEEPDLDFVKMERTAKGMIV</sequence>
<comment type="caution">
    <text evidence="1">The sequence shown here is derived from an EMBL/GenBank/DDBJ whole genome shotgun (WGS) entry which is preliminary data.</text>
</comment>